<dbReference type="EMBL" id="VSWC01000066">
    <property type="protein sequence ID" value="KAA1097516.1"/>
    <property type="molecule type" value="Genomic_DNA"/>
</dbReference>
<reference evidence="1 2" key="1">
    <citation type="submission" date="2019-05" db="EMBL/GenBank/DDBJ databases">
        <title>Emergence of the Ug99 lineage of the wheat stem rust pathogen through somatic hybridization.</title>
        <authorList>
            <person name="Li F."/>
            <person name="Upadhyaya N.M."/>
            <person name="Sperschneider J."/>
            <person name="Matny O."/>
            <person name="Nguyen-Phuc H."/>
            <person name="Mago R."/>
            <person name="Raley C."/>
            <person name="Miller M.E."/>
            <person name="Silverstein K.A.T."/>
            <person name="Henningsen E."/>
            <person name="Hirsch C.D."/>
            <person name="Visser B."/>
            <person name="Pretorius Z.A."/>
            <person name="Steffenson B.J."/>
            <person name="Schwessinger B."/>
            <person name="Dodds P.N."/>
            <person name="Figueroa M."/>
        </authorList>
    </citation>
    <scope>NUCLEOTIDE SEQUENCE [LARGE SCALE GENOMIC DNA]</scope>
    <source>
        <strain evidence="1">21-0</strain>
    </source>
</reference>
<sequence>MKFLLELIQSQSHDASELVALRSDARGSGLRDEKATQYMSSSIPWNRLLLNSDLIPMQLLS</sequence>
<evidence type="ECO:0000313" key="1">
    <source>
        <dbReference type="EMBL" id="KAA1097516.1"/>
    </source>
</evidence>
<organism evidence="1 2">
    <name type="scientific">Puccinia graminis f. sp. tritici</name>
    <dbReference type="NCBI Taxonomy" id="56615"/>
    <lineage>
        <taxon>Eukaryota</taxon>
        <taxon>Fungi</taxon>
        <taxon>Dikarya</taxon>
        <taxon>Basidiomycota</taxon>
        <taxon>Pucciniomycotina</taxon>
        <taxon>Pucciniomycetes</taxon>
        <taxon>Pucciniales</taxon>
        <taxon>Pucciniaceae</taxon>
        <taxon>Puccinia</taxon>
    </lineage>
</organism>
<dbReference type="OrthoDB" id="21449at2759"/>
<proteinExistence type="predicted"/>
<keyword evidence="2" id="KW-1185">Reference proteome</keyword>
<dbReference type="Proteomes" id="UP000324748">
    <property type="component" value="Unassembled WGS sequence"/>
</dbReference>
<protein>
    <submittedName>
        <fullName evidence="1">Transcriptional activator spt7</fullName>
    </submittedName>
</protein>
<name>A0A5B0P8Y1_PUCGR</name>
<accession>A0A5B0P8Y1</accession>
<comment type="caution">
    <text evidence="1">The sequence shown here is derived from an EMBL/GenBank/DDBJ whole genome shotgun (WGS) entry which is preliminary data.</text>
</comment>
<evidence type="ECO:0000313" key="2">
    <source>
        <dbReference type="Proteomes" id="UP000324748"/>
    </source>
</evidence>
<gene>
    <name evidence="1" type="primary">SPT7_2</name>
    <name evidence="1" type="ORF">PGT21_010067</name>
</gene>
<dbReference type="AlphaFoldDB" id="A0A5B0P8Y1"/>